<dbReference type="InterPro" id="IPR049326">
    <property type="entry name" value="Rhodopsin_dom_fungi"/>
</dbReference>
<dbReference type="EMBL" id="JAANBB010000001">
    <property type="protein sequence ID" value="KAF7558290.1"/>
    <property type="molecule type" value="Genomic_DNA"/>
</dbReference>
<gene>
    <name evidence="9" type="ORF">G7Z17_g65</name>
</gene>
<feature type="transmembrane region" description="Helical" evidence="7">
    <location>
        <begin position="210"/>
        <end position="231"/>
    </location>
</feature>
<feature type="region of interest" description="Disordered" evidence="6">
    <location>
        <begin position="357"/>
        <end position="386"/>
    </location>
</feature>
<keyword evidence="2 7" id="KW-0812">Transmembrane</keyword>
<dbReference type="PANTHER" id="PTHR33048">
    <property type="entry name" value="PTH11-LIKE INTEGRAL MEMBRANE PROTEIN (AFU_ORTHOLOGUE AFUA_5G11245)"/>
    <property type="match status" value="1"/>
</dbReference>
<evidence type="ECO:0000256" key="1">
    <source>
        <dbReference type="ARBA" id="ARBA00004141"/>
    </source>
</evidence>
<evidence type="ECO:0000256" key="3">
    <source>
        <dbReference type="ARBA" id="ARBA00022989"/>
    </source>
</evidence>
<comment type="subcellular location">
    <subcellularLocation>
        <location evidence="1">Membrane</location>
        <topology evidence="1">Multi-pass membrane protein</topology>
    </subcellularLocation>
</comment>
<protein>
    <recommendedName>
        <fullName evidence="8">Rhodopsin domain-containing protein</fullName>
    </recommendedName>
</protein>
<keyword evidence="4 7" id="KW-0472">Membrane</keyword>
<dbReference type="Pfam" id="PF20684">
    <property type="entry name" value="Fung_rhodopsin"/>
    <property type="match status" value="1"/>
</dbReference>
<feature type="transmembrane region" description="Helical" evidence="7">
    <location>
        <begin position="95"/>
        <end position="119"/>
    </location>
</feature>
<dbReference type="PANTHER" id="PTHR33048:SF47">
    <property type="entry name" value="INTEGRAL MEMBRANE PROTEIN-RELATED"/>
    <property type="match status" value="1"/>
</dbReference>
<dbReference type="Proteomes" id="UP000722485">
    <property type="component" value="Unassembled WGS sequence"/>
</dbReference>
<comment type="similarity">
    <text evidence="5">Belongs to the SAT4 family.</text>
</comment>
<dbReference type="GO" id="GO:0016020">
    <property type="term" value="C:membrane"/>
    <property type="evidence" value="ECO:0007669"/>
    <property type="project" value="UniProtKB-SubCell"/>
</dbReference>
<evidence type="ECO:0000256" key="6">
    <source>
        <dbReference type="SAM" id="MobiDB-lite"/>
    </source>
</evidence>
<comment type="caution">
    <text evidence="9">The sequence shown here is derived from an EMBL/GenBank/DDBJ whole genome shotgun (WGS) entry which is preliminary data.</text>
</comment>
<dbReference type="InterPro" id="IPR052337">
    <property type="entry name" value="SAT4-like"/>
</dbReference>
<evidence type="ECO:0000259" key="8">
    <source>
        <dbReference type="Pfam" id="PF20684"/>
    </source>
</evidence>
<feature type="transmembrane region" description="Helical" evidence="7">
    <location>
        <begin position="45"/>
        <end position="69"/>
    </location>
</feature>
<reference evidence="9" key="1">
    <citation type="submission" date="2020-03" db="EMBL/GenBank/DDBJ databases">
        <title>Draft Genome Sequence of Cylindrodendrum hubeiense.</title>
        <authorList>
            <person name="Buettner E."/>
            <person name="Kellner H."/>
        </authorList>
    </citation>
    <scope>NUCLEOTIDE SEQUENCE</scope>
    <source>
        <strain evidence="9">IHI 201604</strain>
    </source>
</reference>
<accession>A0A9P5HHP9</accession>
<evidence type="ECO:0000313" key="9">
    <source>
        <dbReference type="EMBL" id="KAF7558290.1"/>
    </source>
</evidence>
<evidence type="ECO:0000256" key="5">
    <source>
        <dbReference type="ARBA" id="ARBA00038359"/>
    </source>
</evidence>
<evidence type="ECO:0000256" key="7">
    <source>
        <dbReference type="SAM" id="Phobius"/>
    </source>
</evidence>
<dbReference type="OrthoDB" id="10017208at2759"/>
<keyword evidence="10" id="KW-1185">Reference proteome</keyword>
<dbReference type="AlphaFoldDB" id="A0A9P5HHP9"/>
<evidence type="ECO:0000256" key="4">
    <source>
        <dbReference type="ARBA" id="ARBA00023136"/>
    </source>
</evidence>
<feature type="transmembrane region" description="Helical" evidence="7">
    <location>
        <begin position="131"/>
        <end position="154"/>
    </location>
</feature>
<feature type="compositionally biased region" description="Basic and acidic residues" evidence="6">
    <location>
        <begin position="357"/>
        <end position="376"/>
    </location>
</feature>
<organism evidence="9 10">
    <name type="scientific">Cylindrodendrum hubeiense</name>
    <dbReference type="NCBI Taxonomy" id="595255"/>
    <lineage>
        <taxon>Eukaryota</taxon>
        <taxon>Fungi</taxon>
        <taxon>Dikarya</taxon>
        <taxon>Ascomycota</taxon>
        <taxon>Pezizomycotina</taxon>
        <taxon>Sordariomycetes</taxon>
        <taxon>Hypocreomycetidae</taxon>
        <taxon>Hypocreales</taxon>
        <taxon>Nectriaceae</taxon>
        <taxon>Cylindrodendrum</taxon>
    </lineage>
</organism>
<feature type="domain" description="Rhodopsin" evidence="8">
    <location>
        <begin position="33"/>
        <end position="276"/>
    </location>
</feature>
<name>A0A9P5HHP9_9HYPO</name>
<evidence type="ECO:0000256" key="2">
    <source>
        <dbReference type="ARBA" id="ARBA00022692"/>
    </source>
</evidence>
<keyword evidence="3 7" id="KW-1133">Transmembrane helix</keyword>
<feature type="transmembrane region" description="Helical" evidence="7">
    <location>
        <begin position="15"/>
        <end position="33"/>
    </location>
</feature>
<feature type="transmembrane region" description="Helical" evidence="7">
    <location>
        <begin position="174"/>
        <end position="198"/>
    </location>
</feature>
<sequence length="386" mass="42768">MALDVPAGTPDRGPGVEAMCIALMALSIIATIARITSKLVVKQFWWWDDFFAIMSLPIQLTLLGIIMVWRNIGLGLHAEVVMAVNPLYLLDGAKYLYIAIFFFDVSITFPKMAAIFFYARVFRSTNRTFRIHLWIAGCLVAGWIISALVSTVFQCSPIEKAWNTSLPGTCINTYVWYLTTAVLSCVIDCYILLLPVPMIWGLNISLRRRIYLLAAFFLAYSVIVLSIGRLISTIKVIPTLAADLTWNMPSYLRWACVEGAISLISVSVPNMAALVKAMAGTSWISSTQRSSKKQQTPLSYSGEASAYRSQARNGDFQRLESMQGPGVSDADSQISLQPMDGYEPAKVAGRIHVRTDFHVSSKEGQRSHTELLDADKSGTGWKQGLR</sequence>
<evidence type="ECO:0000313" key="10">
    <source>
        <dbReference type="Proteomes" id="UP000722485"/>
    </source>
</evidence>
<proteinExistence type="inferred from homology"/>